<proteinExistence type="predicted"/>
<reference evidence="2 3" key="1">
    <citation type="submission" date="2021-06" db="EMBL/GenBank/DDBJ databases">
        <title>Actinoplanes lichenicola sp. nov., and Actinoplanes ovalisporus sp. nov., isolated from lichen in Thailand.</title>
        <authorList>
            <person name="Saeng-In P."/>
            <person name="Kanchanasin P."/>
            <person name="Yuki M."/>
            <person name="Kudo T."/>
            <person name="Ohkuma M."/>
            <person name="Phongsopitanun W."/>
            <person name="Tanasupawat S."/>
        </authorList>
    </citation>
    <scope>NUCLEOTIDE SEQUENCE [LARGE SCALE GENOMIC DNA]</scope>
    <source>
        <strain evidence="2 3">NBRC 110975</strain>
    </source>
</reference>
<keyword evidence="3" id="KW-1185">Reference proteome</keyword>
<sequence>MTHTQRPAPRTSAGKGFLRRTLGGGLAMAALLIGFVVFAVPQPAMAATQTICTDFTNAKVWQTRTSWARIRERACLEYSGAQVRPRTQVQVDWPADCTLSIGVPPSVTGGCPSSRLTKSPDLLFRLLDIQQGWKVGTANRVNGTCRIQSWNVGRLQQSTFTKTCVGSWVPRKRLVEYRVFVNVTADVWADGDGLKSLNEITASWHWA</sequence>
<accession>A0ABS5YVS1</accession>
<evidence type="ECO:0000313" key="2">
    <source>
        <dbReference type="EMBL" id="MBU2667176.1"/>
    </source>
</evidence>
<keyword evidence="1" id="KW-0812">Transmembrane</keyword>
<evidence type="ECO:0000313" key="3">
    <source>
        <dbReference type="Proteomes" id="UP001519654"/>
    </source>
</evidence>
<keyword evidence="1" id="KW-1133">Transmembrane helix</keyword>
<name>A0ABS5YVS1_9ACTN</name>
<evidence type="ECO:0008006" key="4">
    <source>
        <dbReference type="Google" id="ProtNLM"/>
    </source>
</evidence>
<organism evidence="2 3">
    <name type="scientific">Paractinoplanes bogorensis</name>
    <dbReference type="NCBI Taxonomy" id="1610840"/>
    <lineage>
        <taxon>Bacteria</taxon>
        <taxon>Bacillati</taxon>
        <taxon>Actinomycetota</taxon>
        <taxon>Actinomycetes</taxon>
        <taxon>Micromonosporales</taxon>
        <taxon>Micromonosporaceae</taxon>
        <taxon>Paractinoplanes</taxon>
    </lineage>
</organism>
<dbReference type="EMBL" id="JAHKKG010000008">
    <property type="protein sequence ID" value="MBU2667176.1"/>
    <property type="molecule type" value="Genomic_DNA"/>
</dbReference>
<dbReference type="Proteomes" id="UP001519654">
    <property type="component" value="Unassembled WGS sequence"/>
</dbReference>
<feature type="transmembrane region" description="Helical" evidence="1">
    <location>
        <begin position="21"/>
        <end position="40"/>
    </location>
</feature>
<dbReference type="RefSeq" id="WP_215791428.1">
    <property type="nucleotide sequence ID" value="NZ_JAHKKG010000008.1"/>
</dbReference>
<evidence type="ECO:0000256" key="1">
    <source>
        <dbReference type="SAM" id="Phobius"/>
    </source>
</evidence>
<keyword evidence="1" id="KW-0472">Membrane</keyword>
<comment type="caution">
    <text evidence="2">The sequence shown here is derived from an EMBL/GenBank/DDBJ whole genome shotgun (WGS) entry which is preliminary data.</text>
</comment>
<protein>
    <recommendedName>
        <fullName evidence="4">Secreted protein</fullName>
    </recommendedName>
</protein>
<gene>
    <name evidence="2" type="ORF">KOI35_27075</name>
</gene>